<evidence type="ECO:0000313" key="2">
    <source>
        <dbReference type="EMBL" id="CDI85064.1"/>
    </source>
</evidence>
<keyword evidence="1" id="KW-0812">Transmembrane</keyword>
<feature type="transmembrane region" description="Helical" evidence="1">
    <location>
        <begin position="12"/>
        <end position="33"/>
    </location>
</feature>
<dbReference type="OrthoDB" id="329805at2759"/>
<evidence type="ECO:0000313" key="3">
    <source>
        <dbReference type="Proteomes" id="UP000018201"/>
    </source>
</evidence>
<evidence type="ECO:0000256" key="1">
    <source>
        <dbReference type="SAM" id="Phobius"/>
    </source>
</evidence>
<gene>
    <name evidence="2" type="ORF">EPH_0051460</name>
</gene>
<protein>
    <submittedName>
        <fullName evidence="2">Uncharacterized protein</fullName>
    </submittedName>
</protein>
<sequence>MEALVERLPLGVRLFTAASAFILMTGSIASVAAPADYTSCIVCLYLICFSSICLLCEFSPYGLNVLMGVCPLLGEYFFRGILYVLVGLLPLGVDTLGLWGGVLMIISGVLNMLIHALLPVHPYNFYSRRNSDPEDEEEGAFNDALLSFPFIGITFTDIELCRSTRLCCASSDPEEEEAGGLRGSISGVVRCEDAMVVPFQRNAATWVFVHVFSAAVS</sequence>
<reference evidence="2" key="2">
    <citation type="submission" date="2013-10" db="EMBL/GenBank/DDBJ databases">
        <authorList>
            <person name="Aslett M."/>
        </authorList>
    </citation>
    <scope>NUCLEOTIDE SEQUENCE [LARGE SCALE GENOMIC DNA]</scope>
    <source>
        <strain evidence="2">Houghton</strain>
    </source>
</reference>
<keyword evidence="1" id="KW-1133">Transmembrane helix</keyword>
<dbReference type="AlphaFoldDB" id="U6H2Y4"/>
<dbReference type="Proteomes" id="UP000018201">
    <property type="component" value="Unassembled WGS sequence"/>
</dbReference>
<feature type="transmembrane region" description="Helical" evidence="1">
    <location>
        <begin position="98"/>
        <end position="120"/>
    </location>
</feature>
<name>U6H2Y4_9EIME</name>
<organism evidence="2 3">
    <name type="scientific">Eimeria praecox</name>
    <dbReference type="NCBI Taxonomy" id="51316"/>
    <lineage>
        <taxon>Eukaryota</taxon>
        <taxon>Sar</taxon>
        <taxon>Alveolata</taxon>
        <taxon>Apicomplexa</taxon>
        <taxon>Conoidasida</taxon>
        <taxon>Coccidia</taxon>
        <taxon>Eucoccidiorida</taxon>
        <taxon>Eimeriorina</taxon>
        <taxon>Eimeriidae</taxon>
        <taxon>Eimeria</taxon>
    </lineage>
</organism>
<dbReference type="EMBL" id="HG693349">
    <property type="protein sequence ID" value="CDI85064.1"/>
    <property type="molecule type" value="Genomic_DNA"/>
</dbReference>
<keyword evidence="3" id="KW-1185">Reference proteome</keyword>
<accession>U6H2Y4</accession>
<proteinExistence type="predicted"/>
<keyword evidence="1" id="KW-0472">Membrane</keyword>
<reference evidence="2" key="1">
    <citation type="submission" date="2013-10" db="EMBL/GenBank/DDBJ databases">
        <title>Genomic analysis of the causative agents of coccidiosis in chickens.</title>
        <authorList>
            <person name="Reid A.J."/>
            <person name="Blake D."/>
            <person name="Billington K."/>
            <person name="Browne H."/>
            <person name="Dunn M."/>
            <person name="Hung S."/>
            <person name="Kawahara F."/>
            <person name="Miranda-Saavedra D."/>
            <person name="Mourier T."/>
            <person name="Nagra H."/>
            <person name="Otto T.D."/>
            <person name="Rawlings N."/>
            <person name="Sanchez A."/>
            <person name="Sanders M."/>
            <person name="Subramaniam C."/>
            <person name="Tay Y."/>
            <person name="Dear P."/>
            <person name="Doerig C."/>
            <person name="Gruber A."/>
            <person name="Parkinson J."/>
            <person name="Shirley M."/>
            <person name="Wan K.L."/>
            <person name="Berriman M."/>
            <person name="Tomley F."/>
            <person name="Pain A."/>
        </authorList>
    </citation>
    <scope>NUCLEOTIDE SEQUENCE [LARGE SCALE GENOMIC DNA]</scope>
    <source>
        <strain evidence="2">Houghton</strain>
    </source>
</reference>
<feature type="transmembrane region" description="Helical" evidence="1">
    <location>
        <begin position="39"/>
        <end position="58"/>
    </location>
</feature>
<dbReference type="VEuPathDB" id="ToxoDB:EPH_0051460"/>